<evidence type="ECO:0000256" key="2">
    <source>
        <dbReference type="ARBA" id="ARBA00004882"/>
    </source>
</evidence>
<evidence type="ECO:0000256" key="15">
    <source>
        <dbReference type="PIRSR" id="PIRSR006769-3"/>
    </source>
</evidence>
<dbReference type="EC" id="3.5.4.26" evidence="12"/>
<keyword evidence="6 12" id="KW-0686">Riboflavin biosynthesis</keyword>
<comment type="similarity">
    <text evidence="5 12">In the C-terminal section; belongs to the HTP reductase family.</text>
</comment>
<evidence type="ECO:0000256" key="10">
    <source>
        <dbReference type="ARBA" id="ARBA00023002"/>
    </source>
</evidence>
<accession>A0A9X2PGJ8</accession>
<feature type="binding site" evidence="15">
    <location>
        <position position="92"/>
    </location>
    <ligand>
        <name>Zn(2+)</name>
        <dbReference type="ChEBI" id="CHEBI:29105"/>
        <note>catalytic</note>
    </ligand>
</feature>
<evidence type="ECO:0000256" key="4">
    <source>
        <dbReference type="ARBA" id="ARBA00005259"/>
    </source>
</evidence>
<comment type="similarity">
    <text evidence="4 12">In the N-terminal section; belongs to the cytidine and deoxycytidylate deaminase family.</text>
</comment>
<protein>
    <recommendedName>
        <fullName evidence="12">Riboflavin biosynthesis protein RibD</fullName>
    </recommendedName>
    <domain>
        <recommendedName>
            <fullName evidence="12">Diaminohydroxyphosphoribosylaminopyrimidine deaminase</fullName>
            <shortName evidence="12">DRAP deaminase</shortName>
            <ecNumber evidence="12">3.5.4.26</ecNumber>
        </recommendedName>
        <alternativeName>
            <fullName evidence="12">Riboflavin-specific deaminase</fullName>
        </alternativeName>
    </domain>
    <domain>
        <recommendedName>
            <fullName evidence="12">5-amino-6-(5-phosphoribosylamino)uracil reductase</fullName>
            <ecNumber evidence="12">1.1.1.193</ecNumber>
        </recommendedName>
        <alternativeName>
            <fullName evidence="12">HTP reductase</fullName>
        </alternativeName>
    </domain>
</protein>
<comment type="cofactor">
    <cofactor evidence="12 15">
        <name>Zn(2+)</name>
        <dbReference type="ChEBI" id="CHEBI:29105"/>
    </cofactor>
    <text evidence="12 15">Binds 1 zinc ion.</text>
</comment>
<sequence>MNQKSRDEALMGVALSIGRRELGHTWPNPAVGAVVVRETPAGPVILGRGWTAKGGRPHAEPQALAMAGEGARGATLYVTLEPCSHHGRTPPCVDAVRASGVARVVAAIGDPDVRVSGRGFSILREAGIRVDVGVGAAEAALVHAGHIRRVSEGRPHVMLKMAVSADGKAGLEERRPAAITGPASRARVHMMRATHDAVLTGIGTVLADDPQFTCRLPGMLDRSPVRVVLDSALRLPAESALLASLDTAPVWVVAGEDAPAAAEERLGERGVEVMRVRRHPSGGLDLNEVMRLLALRGLTRVMVEAGPRMAAAVLRADLVDECALFEAPVQLGVGAIDALEGLPLGALNDYLTTVGTERHGPDRLTIMRRR</sequence>
<dbReference type="InterPro" id="IPR002125">
    <property type="entry name" value="CMP_dCMP_dom"/>
</dbReference>
<evidence type="ECO:0000256" key="11">
    <source>
        <dbReference type="ARBA" id="ARBA00023268"/>
    </source>
</evidence>
<feature type="binding site" evidence="15">
    <location>
        <position position="58"/>
    </location>
    <ligand>
        <name>Zn(2+)</name>
        <dbReference type="ChEBI" id="CHEBI:29105"/>
        <note>catalytic</note>
    </ligand>
</feature>
<evidence type="ECO:0000256" key="9">
    <source>
        <dbReference type="ARBA" id="ARBA00022857"/>
    </source>
</evidence>
<keyword evidence="10 12" id="KW-0560">Oxidoreductase</keyword>
<dbReference type="EMBL" id="JANTHZ010000009">
    <property type="protein sequence ID" value="MCS0496999.1"/>
    <property type="molecule type" value="Genomic_DNA"/>
</dbReference>
<dbReference type="Pfam" id="PF01872">
    <property type="entry name" value="RibD_C"/>
    <property type="match status" value="1"/>
</dbReference>
<dbReference type="GO" id="GO:0008703">
    <property type="term" value="F:5-amino-6-(5-phosphoribosylamino)uracil reductase activity"/>
    <property type="evidence" value="ECO:0007669"/>
    <property type="project" value="UniProtKB-EC"/>
</dbReference>
<comment type="catalytic activity">
    <reaction evidence="12">
        <text>2,5-diamino-6-hydroxy-4-(5-phosphoribosylamino)-pyrimidine + H2O + H(+) = 5-amino-6-(5-phospho-D-ribosylamino)uracil + NH4(+)</text>
        <dbReference type="Rhea" id="RHEA:21868"/>
        <dbReference type="ChEBI" id="CHEBI:15377"/>
        <dbReference type="ChEBI" id="CHEBI:15378"/>
        <dbReference type="ChEBI" id="CHEBI:28938"/>
        <dbReference type="ChEBI" id="CHEBI:58453"/>
        <dbReference type="ChEBI" id="CHEBI:58614"/>
        <dbReference type="EC" id="3.5.4.26"/>
    </reaction>
</comment>
<feature type="binding site" evidence="14">
    <location>
        <position position="162"/>
    </location>
    <ligand>
        <name>NADP(+)</name>
        <dbReference type="ChEBI" id="CHEBI:58349"/>
    </ligand>
</feature>
<gene>
    <name evidence="17" type="primary">ribD</name>
    <name evidence="17" type="ORF">NVS89_18090</name>
</gene>
<keyword evidence="7 12" id="KW-0479">Metal-binding</keyword>
<keyword evidence="8 12" id="KW-0862">Zinc</keyword>
<comment type="catalytic activity">
    <reaction evidence="12">
        <text>5-amino-6-(5-phospho-D-ribitylamino)uracil + NADP(+) = 5-amino-6-(5-phospho-D-ribosylamino)uracil + NADPH + H(+)</text>
        <dbReference type="Rhea" id="RHEA:17845"/>
        <dbReference type="ChEBI" id="CHEBI:15378"/>
        <dbReference type="ChEBI" id="CHEBI:57783"/>
        <dbReference type="ChEBI" id="CHEBI:58349"/>
        <dbReference type="ChEBI" id="CHEBI:58421"/>
        <dbReference type="ChEBI" id="CHEBI:58453"/>
        <dbReference type="EC" id="1.1.1.193"/>
    </reaction>
</comment>
<feature type="binding site" evidence="14">
    <location>
        <begin position="306"/>
        <end position="312"/>
    </location>
    <ligand>
        <name>NADP(+)</name>
        <dbReference type="ChEBI" id="CHEBI:58349"/>
    </ligand>
</feature>
<dbReference type="GO" id="GO:0008835">
    <property type="term" value="F:diaminohydroxyphosphoribosylaminopyrimidine deaminase activity"/>
    <property type="evidence" value="ECO:0007669"/>
    <property type="project" value="UniProtKB-EC"/>
</dbReference>
<proteinExistence type="inferred from homology"/>
<evidence type="ECO:0000256" key="12">
    <source>
        <dbReference type="PIRNR" id="PIRNR006769"/>
    </source>
</evidence>
<dbReference type="PANTHER" id="PTHR38011">
    <property type="entry name" value="DIHYDROFOLATE REDUCTASE FAMILY PROTEIN (AFU_ORTHOLOGUE AFUA_8G06820)"/>
    <property type="match status" value="1"/>
</dbReference>
<dbReference type="NCBIfam" id="TIGR00326">
    <property type="entry name" value="eubact_ribD"/>
    <property type="match status" value="1"/>
</dbReference>
<feature type="binding site" evidence="14">
    <location>
        <position position="304"/>
    </location>
    <ligand>
        <name>substrate</name>
    </ligand>
</feature>
<evidence type="ECO:0000256" key="1">
    <source>
        <dbReference type="ARBA" id="ARBA00002151"/>
    </source>
</evidence>
<reference evidence="17" key="1">
    <citation type="submission" date="2022-08" db="EMBL/GenBank/DDBJ databases">
        <authorList>
            <person name="Li F."/>
        </authorList>
    </citation>
    <scope>NUCLEOTIDE SEQUENCE</scope>
    <source>
        <strain evidence="17">MQZ15Z-1</strain>
    </source>
</reference>
<evidence type="ECO:0000256" key="5">
    <source>
        <dbReference type="ARBA" id="ARBA00007417"/>
    </source>
</evidence>
<dbReference type="EC" id="1.1.1.193" evidence="12"/>
<feature type="active site" description="Proton donor" evidence="13">
    <location>
        <position position="60"/>
    </location>
</feature>
<feature type="binding site" evidence="14">
    <location>
        <position position="208"/>
    </location>
    <ligand>
        <name>NADP(+)</name>
        <dbReference type="ChEBI" id="CHEBI:58349"/>
    </ligand>
</feature>
<keyword evidence="18" id="KW-1185">Reference proteome</keyword>
<dbReference type="InterPro" id="IPR004794">
    <property type="entry name" value="Eubact_RibD"/>
</dbReference>
<feature type="binding site" evidence="14">
    <location>
        <position position="192"/>
    </location>
    <ligand>
        <name>substrate</name>
    </ligand>
</feature>
<feature type="binding site" evidence="15">
    <location>
        <position position="83"/>
    </location>
    <ligand>
        <name>Zn(2+)</name>
        <dbReference type="ChEBI" id="CHEBI:29105"/>
        <note>catalytic</note>
    </ligand>
</feature>
<dbReference type="GO" id="GO:0008270">
    <property type="term" value="F:zinc ion binding"/>
    <property type="evidence" value="ECO:0007669"/>
    <property type="project" value="InterPro"/>
</dbReference>
<dbReference type="SUPFAM" id="SSF53927">
    <property type="entry name" value="Cytidine deaminase-like"/>
    <property type="match status" value="1"/>
</dbReference>
<name>A0A9X2PGJ8_9HYPH</name>
<dbReference type="InterPro" id="IPR016192">
    <property type="entry name" value="APOBEC/CMP_deaminase_Zn-bd"/>
</dbReference>
<dbReference type="SUPFAM" id="SSF53597">
    <property type="entry name" value="Dihydrofolate reductase-like"/>
    <property type="match status" value="1"/>
</dbReference>
<keyword evidence="12 17" id="KW-0378">Hydrolase</keyword>
<evidence type="ECO:0000259" key="16">
    <source>
        <dbReference type="PROSITE" id="PS51747"/>
    </source>
</evidence>
<dbReference type="InterPro" id="IPR024072">
    <property type="entry name" value="DHFR-like_dom_sf"/>
</dbReference>
<evidence type="ECO:0000256" key="14">
    <source>
        <dbReference type="PIRSR" id="PIRSR006769-2"/>
    </source>
</evidence>
<feature type="binding site" evidence="14">
    <location>
        <position position="204"/>
    </location>
    <ligand>
        <name>NADP(+)</name>
        <dbReference type="ChEBI" id="CHEBI:58349"/>
    </ligand>
</feature>
<dbReference type="Proteomes" id="UP001151088">
    <property type="component" value="Unassembled WGS sequence"/>
</dbReference>
<dbReference type="InterPro" id="IPR002734">
    <property type="entry name" value="RibDG_C"/>
</dbReference>
<evidence type="ECO:0000256" key="7">
    <source>
        <dbReference type="ARBA" id="ARBA00022723"/>
    </source>
</evidence>
<dbReference type="PIRSF" id="PIRSF006769">
    <property type="entry name" value="RibD"/>
    <property type="match status" value="1"/>
</dbReference>
<organism evidence="17 18">
    <name type="scientific">Ancylobacter mangrovi</name>
    <dbReference type="NCBI Taxonomy" id="2972472"/>
    <lineage>
        <taxon>Bacteria</taxon>
        <taxon>Pseudomonadati</taxon>
        <taxon>Pseudomonadota</taxon>
        <taxon>Alphaproteobacteria</taxon>
        <taxon>Hyphomicrobiales</taxon>
        <taxon>Xanthobacteraceae</taxon>
        <taxon>Ancylobacter</taxon>
    </lineage>
</organism>
<comment type="caution">
    <text evidence="17">The sequence shown here is derived from an EMBL/GenBank/DDBJ whole genome shotgun (WGS) entry which is preliminary data.</text>
</comment>
<dbReference type="Gene3D" id="3.40.430.10">
    <property type="entry name" value="Dihydrofolate Reductase, subunit A"/>
    <property type="match status" value="1"/>
</dbReference>
<dbReference type="PANTHER" id="PTHR38011:SF7">
    <property type="entry name" value="2,5-DIAMINO-6-RIBOSYLAMINO-4(3H)-PYRIMIDINONE 5'-PHOSPHATE REDUCTASE"/>
    <property type="match status" value="1"/>
</dbReference>
<evidence type="ECO:0000313" key="17">
    <source>
        <dbReference type="EMBL" id="MCS0496999.1"/>
    </source>
</evidence>
<dbReference type="RefSeq" id="WP_258734155.1">
    <property type="nucleotide sequence ID" value="NZ_JANTHZ010000009.1"/>
</dbReference>
<dbReference type="CDD" id="cd01284">
    <property type="entry name" value="Riboflavin_deaminase-reductase"/>
    <property type="match status" value="1"/>
</dbReference>
<evidence type="ECO:0000256" key="6">
    <source>
        <dbReference type="ARBA" id="ARBA00022619"/>
    </source>
</evidence>
<dbReference type="InterPro" id="IPR050765">
    <property type="entry name" value="Riboflavin_Biosynth_HTPR"/>
</dbReference>
<keyword evidence="9 12" id="KW-0521">NADP</keyword>
<evidence type="ECO:0000256" key="8">
    <source>
        <dbReference type="ARBA" id="ARBA00022833"/>
    </source>
</evidence>
<comment type="function">
    <text evidence="1 12">Converts 2,5-diamino-6-(ribosylamino)-4(3h)-pyrimidinone 5'-phosphate into 5-amino-6-(ribosylamino)-2,4(1h,3h)-pyrimidinedione 5'-phosphate.</text>
</comment>
<dbReference type="AlphaFoldDB" id="A0A9X2PGJ8"/>
<dbReference type="Pfam" id="PF00383">
    <property type="entry name" value="dCMP_cyt_deam_1"/>
    <property type="match status" value="1"/>
</dbReference>
<evidence type="ECO:0000313" key="18">
    <source>
        <dbReference type="Proteomes" id="UP001151088"/>
    </source>
</evidence>
<dbReference type="InterPro" id="IPR016193">
    <property type="entry name" value="Cytidine_deaminase-like"/>
</dbReference>
<keyword evidence="11" id="KW-0511">Multifunctional enzyme</keyword>
<feature type="binding site" evidence="14">
    <location>
        <position position="215"/>
    </location>
    <ligand>
        <name>substrate</name>
    </ligand>
</feature>
<feature type="binding site" evidence="14">
    <location>
        <position position="231"/>
    </location>
    <ligand>
        <name>NADP(+)</name>
        <dbReference type="ChEBI" id="CHEBI:58349"/>
    </ligand>
</feature>
<comment type="pathway">
    <text evidence="2 12">Cofactor biosynthesis; riboflavin biosynthesis; 5-amino-6-(D-ribitylamino)uracil from GTP: step 2/4.</text>
</comment>
<feature type="domain" description="CMP/dCMP-type deaminase" evidence="16">
    <location>
        <begin position="5"/>
        <end position="131"/>
    </location>
</feature>
<comment type="pathway">
    <text evidence="3 12">Cofactor biosynthesis; riboflavin biosynthesis; 5-amino-6-(D-ribitylamino)uracil from GTP: step 3/4.</text>
</comment>
<evidence type="ECO:0000256" key="13">
    <source>
        <dbReference type="PIRSR" id="PIRSR006769-1"/>
    </source>
</evidence>
<evidence type="ECO:0000256" key="3">
    <source>
        <dbReference type="ARBA" id="ARBA00004910"/>
    </source>
</evidence>
<dbReference type="PROSITE" id="PS00903">
    <property type="entry name" value="CYT_DCMP_DEAMINASES_1"/>
    <property type="match status" value="1"/>
</dbReference>
<dbReference type="Gene3D" id="3.40.140.10">
    <property type="entry name" value="Cytidine Deaminase, domain 2"/>
    <property type="match status" value="1"/>
</dbReference>
<dbReference type="PROSITE" id="PS51747">
    <property type="entry name" value="CYT_DCMP_DEAMINASES_2"/>
    <property type="match status" value="1"/>
</dbReference>
<dbReference type="GO" id="GO:0009231">
    <property type="term" value="P:riboflavin biosynthetic process"/>
    <property type="evidence" value="ECO:0007669"/>
    <property type="project" value="UniProtKB-KW"/>
</dbReference>